<dbReference type="RefSeq" id="WP_072317598.1">
    <property type="nucleotide sequence ID" value="NZ_FPJE01000012.1"/>
</dbReference>
<protein>
    <submittedName>
        <fullName evidence="1">Uncharacterized protein</fullName>
    </submittedName>
</protein>
<proteinExistence type="predicted"/>
<keyword evidence="2" id="KW-1185">Reference proteome</keyword>
<dbReference type="Proteomes" id="UP000182248">
    <property type="component" value="Unassembled WGS sequence"/>
</dbReference>
<evidence type="ECO:0000313" key="2">
    <source>
        <dbReference type="Proteomes" id="UP000182248"/>
    </source>
</evidence>
<sequence>MKKTVFILLVSFLCLSFGSKEDSGTTENLPQEEFTVVVEGSTQYPYNNRFRLLHNGAYIDICDPGSQFYIPISDVEWVVDMGAASVRPGQEDTCTPSIGVQWDNTTPRPFVVGVYVQFTYGGQSYTAGTTYTVNP</sequence>
<name>A0A1K1QAT9_9FLAO</name>
<dbReference type="AlphaFoldDB" id="A0A1K1QAT9"/>
<dbReference type="EMBL" id="FPJE01000012">
    <property type="protein sequence ID" value="SFW56845.1"/>
    <property type="molecule type" value="Genomic_DNA"/>
</dbReference>
<dbReference type="STRING" id="1150368.SAMN02927921_02383"/>
<reference evidence="1 2" key="1">
    <citation type="submission" date="2016-11" db="EMBL/GenBank/DDBJ databases">
        <authorList>
            <person name="Jaros S."/>
            <person name="Januszkiewicz K."/>
            <person name="Wedrychowicz H."/>
        </authorList>
    </citation>
    <scope>NUCLEOTIDE SEQUENCE [LARGE SCALE GENOMIC DNA]</scope>
    <source>
        <strain evidence="1 2">CGMCC 1.12145</strain>
    </source>
</reference>
<organism evidence="1 2">
    <name type="scientific">Sinomicrobium oceani</name>
    <dbReference type="NCBI Taxonomy" id="1150368"/>
    <lineage>
        <taxon>Bacteria</taxon>
        <taxon>Pseudomonadati</taxon>
        <taxon>Bacteroidota</taxon>
        <taxon>Flavobacteriia</taxon>
        <taxon>Flavobacteriales</taxon>
        <taxon>Flavobacteriaceae</taxon>
        <taxon>Sinomicrobium</taxon>
    </lineage>
</organism>
<gene>
    <name evidence="1" type="ORF">SAMN02927921_02383</name>
</gene>
<accession>A0A1K1QAT9</accession>
<evidence type="ECO:0000313" key="1">
    <source>
        <dbReference type="EMBL" id="SFW56845.1"/>
    </source>
</evidence>